<evidence type="ECO:0000256" key="6">
    <source>
        <dbReference type="SAM" id="Coils"/>
    </source>
</evidence>
<protein>
    <submittedName>
        <fullName evidence="7">Heavy metal rnd efflux outer membrane protein, czcc family</fullName>
    </submittedName>
</protein>
<keyword evidence="4" id="KW-0472">Membrane</keyword>
<proteinExistence type="predicted"/>
<comment type="subcellular location">
    <subcellularLocation>
        <location evidence="1">Cell outer membrane</location>
    </subcellularLocation>
</comment>
<dbReference type="GO" id="GO:0015562">
    <property type="term" value="F:efflux transmembrane transporter activity"/>
    <property type="evidence" value="ECO:0007669"/>
    <property type="project" value="InterPro"/>
</dbReference>
<gene>
    <name evidence="7" type="ORF">ASZ90_003156</name>
</gene>
<dbReference type="EMBL" id="LNQE01000377">
    <property type="protein sequence ID" value="KUG27000.1"/>
    <property type="molecule type" value="Genomic_DNA"/>
</dbReference>
<evidence type="ECO:0000256" key="4">
    <source>
        <dbReference type="ARBA" id="ARBA00023136"/>
    </source>
</evidence>
<dbReference type="InterPro" id="IPR051906">
    <property type="entry name" value="TolC-like"/>
</dbReference>
<dbReference type="GO" id="GO:0009279">
    <property type="term" value="C:cell outer membrane"/>
    <property type="evidence" value="ECO:0007669"/>
    <property type="project" value="UniProtKB-SubCell"/>
</dbReference>
<reference evidence="7" key="1">
    <citation type="journal article" date="2015" name="Proc. Natl. Acad. Sci. U.S.A.">
        <title>Networks of energetic and metabolic interactions define dynamics in microbial communities.</title>
        <authorList>
            <person name="Embree M."/>
            <person name="Liu J.K."/>
            <person name="Al-Bassam M.M."/>
            <person name="Zengler K."/>
        </authorList>
    </citation>
    <scope>NUCLEOTIDE SEQUENCE</scope>
</reference>
<evidence type="ECO:0000313" key="7">
    <source>
        <dbReference type="EMBL" id="KUG27000.1"/>
    </source>
</evidence>
<dbReference type="AlphaFoldDB" id="A0A0W8G1F9"/>
<feature type="coiled-coil region" evidence="6">
    <location>
        <begin position="297"/>
        <end position="324"/>
    </location>
</feature>
<dbReference type="GO" id="GO:0015288">
    <property type="term" value="F:porin activity"/>
    <property type="evidence" value="ECO:0007669"/>
    <property type="project" value="TreeGrafter"/>
</dbReference>
<dbReference type="Gene3D" id="1.20.1600.10">
    <property type="entry name" value="Outer membrane efflux proteins (OEP)"/>
    <property type="match status" value="1"/>
</dbReference>
<keyword evidence="6" id="KW-0175">Coiled coil</keyword>
<dbReference type="PANTHER" id="PTHR30026">
    <property type="entry name" value="OUTER MEMBRANE PROTEIN TOLC"/>
    <property type="match status" value="1"/>
</dbReference>
<keyword evidence="5" id="KW-0998">Cell outer membrane</keyword>
<dbReference type="GO" id="GO:1990281">
    <property type="term" value="C:efflux pump complex"/>
    <property type="evidence" value="ECO:0007669"/>
    <property type="project" value="TreeGrafter"/>
</dbReference>
<accession>A0A0W8G1F9</accession>
<keyword evidence="2" id="KW-1134">Transmembrane beta strand</keyword>
<sequence>MRQYRLLIVLLFIVATTYAQNRLTIDDAIKYAFENNIELQKQSAKLSKAKVEIDESARLPNPIFSYSREELKFGDLSYNEWIASGTLSLNFLWNRWSKINSKEKAKEVEQLLYERLKIKTAADVRSQYYAYFLYSKLLSEFDGFIKQLEEIAGISNYRLSEGDISDYEYRRILVEINKIKSIVTEVELKKNKYFNNLNLLIGLNDVKDIEVVPFNYSLQLEHELDQLTSIALENRKDLLAFKTMIESEKSSLSYNKIQIIPEMSLTAGYKEQADNFNGTVFQLNVAVPLFDRNQTGIEKSEIQIDLLSKELLFLKEKIKREVSETYTRFTSKKMIYDSTKDSKLESIFSTAAYSYQQGEISLVDFIDGMNAYVDGLILQTDLEIEVYSSLFRLEDAVGKEIIKIGQ</sequence>
<evidence type="ECO:0000256" key="1">
    <source>
        <dbReference type="ARBA" id="ARBA00004442"/>
    </source>
</evidence>
<dbReference type="SUPFAM" id="SSF56954">
    <property type="entry name" value="Outer membrane efflux proteins (OEP)"/>
    <property type="match status" value="1"/>
</dbReference>
<evidence type="ECO:0000256" key="3">
    <source>
        <dbReference type="ARBA" id="ARBA00022692"/>
    </source>
</evidence>
<keyword evidence="3" id="KW-0812">Transmembrane</keyword>
<evidence type="ECO:0000256" key="2">
    <source>
        <dbReference type="ARBA" id="ARBA00022452"/>
    </source>
</evidence>
<organism evidence="7">
    <name type="scientific">hydrocarbon metagenome</name>
    <dbReference type="NCBI Taxonomy" id="938273"/>
    <lineage>
        <taxon>unclassified sequences</taxon>
        <taxon>metagenomes</taxon>
        <taxon>ecological metagenomes</taxon>
    </lineage>
</organism>
<dbReference type="PANTHER" id="PTHR30026:SF20">
    <property type="entry name" value="OUTER MEMBRANE PROTEIN TOLC"/>
    <property type="match status" value="1"/>
</dbReference>
<comment type="caution">
    <text evidence="7">The sequence shown here is derived from an EMBL/GenBank/DDBJ whole genome shotgun (WGS) entry which is preliminary data.</text>
</comment>
<name>A0A0W8G1F9_9ZZZZ</name>
<evidence type="ECO:0000256" key="5">
    <source>
        <dbReference type="ARBA" id="ARBA00023237"/>
    </source>
</evidence>